<keyword evidence="3" id="KW-1185">Reference proteome</keyword>
<proteinExistence type="predicted"/>
<dbReference type="AlphaFoldDB" id="A0A9P9AN07"/>
<comment type="caution">
    <text evidence="2">The sequence shown here is derived from an EMBL/GenBank/DDBJ whole genome shotgun (WGS) entry which is preliminary data.</text>
</comment>
<feature type="compositionally biased region" description="Basic residues" evidence="1">
    <location>
        <begin position="21"/>
        <end position="30"/>
    </location>
</feature>
<sequence length="200" mass="22906">MTKLPLRMQPANERTDNQSRTRSRSKHRRSVSFSSSRRQIVSSKRHRRLCVSNEKAERIQSPLVVDTQNTKRWWTSVVFVALQDVITRTSTVQPLDKAKTAATHLHPVPTGRKGRIARSPIASIRIQHVLHLQTRGGWGWGARDKFCFLLPFRLLFLASCTPCHFLSAEICIHRTAIPLVIVFSLSAPLRLWTRRLSSSH</sequence>
<accession>A0A9P9AN07</accession>
<feature type="region of interest" description="Disordered" evidence="1">
    <location>
        <begin position="1"/>
        <end position="47"/>
    </location>
</feature>
<feature type="compositionally biased region" description="Low complexity" evidence="1">
    <location>
        <begin position="31"/>
        <end position="42"/>
    </location>
</feature>
<protein>
    <submittedName>
        <fullName evidence="2">Uncharacterized protein</fullName>
    </submittedName>
</protein>
<organism evidence="2 3">
    <name type="scientific">Thelonectria olida</name>
    <dbReference type="NCBI Taxonomy" id="1576542"/>
    <lineage>
        <taxon>Eukaryota</taxon>
        <taxon>Fungi</taxon>
        <taxon>Dikarya</taxon>
        <taxon>Ascomycota</taxon>
        <taxon>Pezizomycotina</taxon>
        <taxon>Sordariomycetes</taxon>
        <taxon>Hypocreomycetidae</taxon>
        <taxon>Hypocreales</taxon>
        <taxon>Nectriaceae</taxon>
        <taxon>Thelonectria</taxon>
    </lineage>
</organism>
<gene>
    <name evidence="2" type="ORF">B0T10DRAFT_147758</name>
</gene>
<dbReference type="Proteomes" id="UP000777438">
    <property type="component" value="Unassembled WGS sequence"/>
</dbReference>
<evidence type="ECO:0000313" key="2">
    <source>
        <dbReference type="EMBL" id="KAH6880111.1"/>
    </source>
</evidence>
<reference evidence="2 3" key="1">
    <citation type="journal article" date="2021" name="Nat. Commun.">
        <title>Genetic determinants of endophytism in the Arabidopsis root mycobiome.</title>
        <authorList>
            <person name="Mesny F."/>
            <person name="Miyauchi S."/>
            <person name="Thiergart T."/>
            <person name="Pickel B."/>
            <person name="Atanasova L."/>
            <person name="Karlsson M."/>
            <person name="Huettel B."/>
            <person name="Barry K.W."/>
            <person name="Haridas S."/>
            <person name="Chen C."/>
            <person name="Bauer D."/>
            <person name="Andreopoulos W."/>
            <person name="Pangilinan J."/>
            <person name="LaButti K."/>
            <person name="Riley R."/>
            <person name="Lipzen A."/>
            <person name="Clum A."/>
            <person name="Drula E."/>
            <person name="Henrissat B."/>
            <person name="Kohler A."/>
            <person name="Grigoriev I.V."/>
            <person name="Martin F.M."/>
            <person name="Hacquard S."/>
        </authorList>
    </citation>
    <scope>NUCLEOTIDE SEQUENCE [LARGE SCALE GENOMIC DNA]</scope>
    <source>
        <strain evidence="2 3">MPI-CAGE-CH-0241</strain>
    </source>
</reference>
<name>A0A9P9AN07_9HYPO</name>
<dbReference type="EMBL" id="JAGPYM010000027">
    <property type="protein sequence ID" value="KAH6880111.1"/>
    <property type="molecule type" value="Genomic_DNA"/>
</dbReference>
<evidence type="ECO:0000313" key="3">
    <source>
        <dbReference type="Proteomes" id="UP000777438"/>
    </source>
</evidence>
<evidence type="ECO:0000256" key="1">
    <source>
        <dbReference type="SAM" id="MobiDB-lite"/>
    </source>
</evidence>